<sequence length="456" mass="51002">MVEEKENIQFELTNELIEQVQQLIVENNDKELRALMLDFHHADIAEILDELDLEEAVYIIKLLDSETTSDILMELDEDIRENVLKNLSSKEIAEEIEELDTDDAADMIAELPEDRQEDVISQIEDQEHKAEIQELLAYDEDTAGGLMAKELVKVYETWTVAGCMRRIRGQAKDVTRVHSIYVVDKEDKLIGRLSLKDLITAKSEQKIADIAKDNVDFVNVNEDAEEVAKVMQKYDLEAIPVVDDNQILLGRITIDDIVDVIKEEAEKDYQLAAGITQDVEADDSIVQLTRARLPWLFLGLVGGVGAFLIMEGFQGVFEKYAELFFFTPLIAAMAGNVGVQSSAIIVQGLANDDVKGSVNKRLIKEMFLAALNGVILALFLFLFVWIYKNDMQTALAISASLVAVIIVAGLIGTFIPLFLDKRGIDPAIATGPFITTSNDIFGILIYFWIAKLILNI</sequence>
<accession>A0ABW5WHW9</accession>
<name>A0ABW5WHW9_9FLAO</name>
<proteinExistence type="inferred from homology"/>
<dbReference type="NCBIfam" id="TIGR00400">
    <property type="entry name" value="mgtE"/>
    <property type="match status" value="1"/>
</dbReference>
<evidence type="ECO:0000256" key="7">
    <source>
        <dbReference type="ARBA" id="ARBA00023136"/>
    </source>
</evidence>
<comment type="caution">
    <text evidence="11">The sequence shown here is derived from an EMBL/GenBank/DDBJ whole genome shotgun (WGS) entry which is preliminary data.</text>
</comment>
<keyword evidence="4 9" id="KW-0812">Transmembrane</keyword>
<protein>
    <recommendedName>
        <fullName evidence="9">Magnesium transporter MgtE</fullName>
    </recommendedName>
</protein>
<feature type="transmembrane region" description="Helical" evidence="9">
    <location>
        <begin position="323"/>
        <end position="346"/>
    </location>
</feature>
<dbReference type="PROSITE" id="PS51371">
    <property type="entry name" value="CBS"/>
    <property type="match status" value="2"/>
</dbReference>
<evidence type="ECO:0000256" key="1">
    <source>
        <dbReference type="ARBA" id="ARBA00004141"/>
    </source>
</evidence>
<feature type="domain" description="CBS" evidence="10">
    <location>
        <begin position="147"/>
        <end position="209"/>
    </location>
</feature>
<dbReference type="Proteomes" id="UP001597533">
    <property type="component" value="Unassembled WGS sequence"/>
</dbReference>
<dbReference type="InterPro" id="IPR000644">
    <property type="entry name" value="CBS_dom"/>
</dbReference>
<keyword evidence="9" id="KW-1003">Cell membrane</keyword>
<organism evidence="11 12">
    <name type="scientific">Lacinutrix iliipiscaria</name>
    <dbReference type="NCBI Taxonomy" id="1230532"/>
    <lineage>
        <taxon>Bacteria</taxon>
        <taxon>Pseudomonadati</taxon>
        <taxon>Bacteroidota</taxon>
        <taxon>Flavobacteriia</taxon>
        <taxon>Flavobacteriales</taxon>
        <taxon>Flavobacteriaceae</taxon>
        <taxon>Lacinutrix</taxon>
    </lineage>
</organism>
<dbReference type="InterPro" id="IPR006668">
    <property type="entry name" value="Mg_transptr_MgtE_intracell_dom"/>
</dbReference>
<keyword evidence="8" id="KW-0129">CBS domain</keyword>
<feature type="domain" description="CBS" evidence="10">
    <location>
        <begin position="210"/>
        <end position="267"/>
    </location>
</feature>
<evidence type="ECO:0000256" key="9">
    <source>
        <dbReference type="RuleBase" id="RU362011"/>
    </source>
</evidence>
<evidence type="ECO:0000256" key="5">
    <source>
        <dbReference type="ARBA" id="ARBA00022842"/>
    </source>
</evidence>
<dbReference type="EMBL" id="JBHUOV010000001">
    <property type="protein sequence ID" value="MFD2822333.1"/>
    <property type="molecule type" value="Genomic_DNA"/>
</dbReference>
<dbReference type="Gene3D" id="3.10.580.10">
    <property type="entry name" value="CBS-domain"/>
    <property type="match status" value="1"/>
</dbReference>
<comment type="subcellular location">
    <subcellularLocation>
        <location evidence="9">Cell membrane</location>
        <topology evidence="9">Multi-pass membrane protein</topology>
    </subcellularLocation>
    <subcellularLocation>
        <location evidence="1">Membrane</location>
        <topology evidence="1">Multi-pass membrane protein</topology>
    </subcellularLocation>
</comment>
<evidence type="ECO:0000256" key="2">
    <source>
        <dbReference type="ARBA" id="ARBA00009749"/>
    </source>
</evidence>
<evidence type="ECO:0000313" key="11">
    <source>
        <dbReference type="EMBL" id="MFD2822333.1"/>
    </source>
</evidence>
<dbReference type="SUPFAM" id="SSF161093">
    <property type="entry name" value="MgtE membrane domain-like"/>
    <property type="match status" value="1"/>
</dbReference>
<reference evidence="12" key="1">
    <citation type="journal article" date="2019" name="Int. J. Syst. Evol. Microbiol.">
        <title>The Global Catalogue of Microorganisms (GCM) 10K type strain sequencing project: providing services to taxonomists for standard genome sequencing and annotation.</title>
        <authorList>
            <consortium name="The Broad Institute Genomics Platform"/>
            <consortium name="The Broad Institute Genome Sequencing Center for Infectious Disease"/>
            <person name="Wu L."/>
            <person name="Ma J."/>
        </authorList>
    </citation>
    <scope>NUCLEOTIDE SEQUENCE [LARGE SCALE GENOMIC DNA]</scope>
    <source>
        <strain evidence="12">KCTC 32141</strain>
    </source>
</reference>
<dbReference type="Pfam" id="PF00571">
    <property type="entry name" value="CBS"/>
    <property type="match status" value="2"/>
</dbReference>
<dbReference type="SMART" id="SM00116">
    <property type="entry name" value="CBS"/>
    <property type="match status" value="2"/>
</dbReference>
<keyword evidence="6 9" id="KW-1133">Transmembrane helix</keyword>
<comment type="similarity">
    <text evidence="2 9">Belongs to the SLC41A transporter family.</text>
</comment>
<evidence type="ECO:0000313" key="12">
    <source>
        <dbReference type="Proteomes" id="UP001597533"/>
    </source>
</evidence>
<dbReference type="PANTHER" id="PTHR43773">
    <property type="entry name" value="MAGNESIUM TRANSPORTER MGTE"/>
    <property type="match status" value="1"/>
</dbReference>
<evidence type="ECO:0000259" key="10">
    <source>
        <dbReference type="PROSITE" id="PS51371"/>
    </source>
</evidence>
<dbReference type="CDD" id="cd04606">
    <property type="entry name" value="CBS_pair_Mg_transporter"/>
    <property type="match status" value="1"/>
</dbReference>
<dbReference type="Gene3D" id="1.10.357.20">
    <property type="entry name" value="SLC41 divalent cation transporters, integral membrane domain"/>
    <property type="match status" value="1"/>
</dbReference>
<comment type="function">
    <text evidence="9">Acts as a magnesium transporter.</text>
</comment>
<dbReference type="Gene3D" id="1.25.60.10">
    <property type="entry name" value="MgtE N-terminal domain-like"/>
    <property type="match status" value="1"/>
</dbReference>
<feature type="transmembrane region" description="Helical" evidence="9">
    <location>
        <begin position="431"/>
        <end position="449"/>
    </location>
</feature>
<dbReference type="InterPro" id="IPR038076">
    <property type="entry name" value="MgtE_N_sf"/>
</dbReference>
<feature type="transmembrane region" description="Helical" evidence="9">
    <location>
        <begin position="367"/>
        <end position="387"/>
    </location>
</feature>
<keyword evidence="5 9" id="KW-0460">Magnesium</keyword>
<evidence type="ECO:0000256" key="4">
    <source>
        <dbReference type="ARBA" id="ARBA00022692"/>
    </source>
</evidence>
<keyword evidence="12" id="KW-1185">Reference proteome</keyword>
<keyword evidence="7 9" id="KW-0472">Membrane</keyword>
<dbReference type="Pfam" id="PF01769">
    <property type="entry name" value="MgtE"/>
    <property type="match status" value="1"/>
</dbReference>
<evidence type="ECO:0000256" key="6">
    <source>
        <dbReference type="ARBA" id="ARBA00022989"/>
    </source>
</evidence>
<dbReference type="SMART" id="SM00924">
    <property type="entry name" value="MgtE_N"/>
    <property type="match status" value="1"/>
</dbReference>
<dbReference type="InterPro" id="IPR046342">
    <property type="entry name" value="CBS_dom_sf"/>
</dbReference>
<gene>
    <name evidence="11" type="primary">mgtE</name>
    <name evidence="11" type="ORF">ACFS5M_01550</name>
</gene>
<dbReference type="InterPro" id="IPR006667">
    <property type="entry name" value="SLC41_membr_dom"/>
</dbReference>
<dbReference type="InterPro" id="IPR036739">
    <property type="entry name" value="SLC41_membr_dom_sf"/>
</dbReference>
<dbReference type="RefSeq" id="WP_221267538.1">
    <property type="nucleotide sequence ID" value="NZ_JBHUOV010000001.1"/>
</dbReference>
<dbReference type="SUPFAM" id="SSF54631">
    <property type="entry name" value="CBS-domain pair"/>
    <property type="match status" value="1"/>
</dbReference>
<comment type="subunit">
    <text evidence="9">Homodimer.</text>
</comment>
<dbReference type="SUPFAM" id="SSF158791">
    <property type="entry name" value="MgtE N-terminal domain-like"/>
    <property type="match status" value="1"/>
</dbReference>
<keyword evidence="3 9" id="KW-0813">Transport</keyword>
<dbReference type="InterPro" id="IPR006669">
    <property type="entry name" value="MgtE_transporter"/>
</dbReference>
<dbReference type="Pfam" id="PF03448">
    <property type="entry name" value="MgtE_N"/>
    <property type="match status" value="1"/>
</dbReference>
<keyword evidence="9" id="KW-0479">Metal-binding</keyword>
<feature type="transmembrane region" description="Helical" evidence="9">
    <location>
        <begin position="295"/>
        <end position="317"/>
    </location>
</feature>
<feature type="transmembrane region" description="Helical" evidence="9">
    <location>
        <begin position="393"/>
        <end position="419"/>
    </location>
</feature>
<evidence type="ECO:0000256" key="3">
    <source>
        <dbReference type="ARBA" id="ARBA00022448"/>
    </source>
</evidence>
<dbReference type="PANTHER" id="PTHR43773:SF1">
    <property type="entry name" value="MAGNESIUM TRANSPORTER MGTE"/>
    <property type="match status" value="1"/>
</dbReference>
<evidence type="ECO:0000256" key="8">
    <source>
        <dbReference type="PROSITE-ProRule" id="PRU00703"/>
    </source>
</evidence>